<comment type="similarity">
    <text evidence="3">Belongs to the FAD-dependent oxidoreductase family.</text>
</comment>
<dbReference type="Pfam" id="PF07992">
    <property type="entry name" value="Pyr_redox_2"/>
    <property type="match status" value="1"/>
</dbReference>
<reference evidence="11 12" key="1">
    <citation type="submission" date="2020-08" db="EMBL/GenBank/DDBJ databases">
        <title>Genomic Encyclopedia of Type Strains, Phase IV (KMG-IV): sequencing the most valuable type-strain genomes for metagenomic binning, comparative biology and taxonomic classification.</title>
        <authorList>
            <person name="Goeker M."/>
        </authorList>
    </citation>
    <scope>NUCLEOTIDE SEQUENCE [LARGE SCALE GENOMIC DNA]</scope>
    <source>
        <strain evidence="11 12">DSM 27165</strain>
    </source>
</reference>
<name>A0A840MIJ3_9PROT</name>
<dbReference type="EMBL" id="JACHHY010000009">
    <property type="protein sequence ID" value="MBB5018468.1"/>
    <property type="molecule type" value="Genomic_DNA"/>
</dbReference>
<accession>A0A840MIJ3</accession>
<dbReference type="Gene3D" id="3.30.390.120">
    <property type="match status" value="1"/>
</dbReference>
<evidence type="ECO:0000256" key="2">
    <source>
        <dbReference type="ARBA" id="ARBA00004496"/>
    </source>
</evidence>
<proteinExistence type="inferred from homology"/>
<feature type="domain" description="Rubredoxin binding" evidence="10">
    <location>
        <begin position="307"/>
        <end position="375"/>
    </location>
</feature>
<evidence type="ECO:0000259" key="10">
    <source>
        <dbReference type="Pfam" id="PF18113"/>
    </source>
</evidence>
<keyword evidence="4" id="KW-0963">Cytoplasm</keyword>
<keyword evidence="5" id="KW-0285">Flavoprotein</keyword>
<dbReference type="PRINTS" id="PR00368">
    <property type="entry name" value="FADPNR"/>
</dbReference>
<comment type="caution">
    <text evidence="11">The sequence shown here is derived from an EMBL/GenBank/DDBJ whole genome shotgun (WGS) entry which is preliminary data.</text>
</comment>
<dbReference type="PRINTS" id="PR00411">
    <property type="entry name" value="PNDRDTASEI"/>
</dbReference>
<dbReference type="InterPro" id="IPR041364">
    <property type="entry name" value="Rbx-bd"/>
</dbReference>
<evidence type="ECO:0000256" key="5">
    <source>
        <dbReference type="ARBA" id="ARBA00022630"/>
    </source>
</evidence>
<comment type="subcellular location">
    <subcellularLocation>
        <location evidence="2">Cytoplasm</location>
    </subcellularLocation>
</comment>
<keyword evidence="12" id="KW-1185">Reference proteome</keyword>
<evidence type="ECO:0000259" key="9">
    <source>
        <dbReference type="Pfam" id="PF07992"/>
    </source>
</evidence>
<dbReference type="AlphaFoldDB" id="A0A840MIJ3"/>
<organism evidence="11 12">
    <name type="scientific">Chitinivorax tropicus</name>
    <dbReference type="NCBI Taxonomy" id="714531"/>
    <lineage>
        <taxon>Bacteria</taxon>
        <taxon>Pseudomonadati</taxon>
        <taxon>Pseudomonadota</taxon>
        <taxon>Betaproteobacteria</taxon>
        <taxon>Chitinivorax</taxon>
    </lineage>
</organism>
<keyword evidence="7 11" id="KW-0560">Oxidoreductase</keyword>
<dbReference type="InterPro" id="IPR050260">
    <property type="entry name" value="FAD-bd_OxRdtase"/>
</dbReference>
<sequence length="381" mass="40657">MTRPIIIIGTGLAGYNLAREFRKLDKNTPLHLITRDAGEFYSKPLLSSSLASNKQPDQLAMKTATQMASELGAEIHTQQAVTHIDPAQQTVQLADRKLDFEKLVLAVGADPIRPHLAGDAADAILTVNDLEDYRQCRAHLIGKKRVAILGAGLIGCEFANDWSQAGLEITLVDPAAWPLSRLLPEQAGRFMQRRLEDLGIQLRLGHAARAVSRSATGFVIELAQGDTLEADVVLSAIGLQPRTDLASQAGLAISRGIVVDRHLQTSHPAIYALGDCAEVAGLNLPFVMPIMQAARSLAPILAGQTAALAYPAMPVLVKTPACPTTVCPVMGAPTGEWAIQETATGLKALYQAGDQLLGFALLGDVQSEKQTLVAQIPAWLP</sequence>
<dbReference type="PANTHER" id="PTHR43429:SF3">
    <property type="entry name" value="NITRITE REDUCTASE [NAD(P)H]"/>
    <property type="match status" value="1"/>
</dbReference>
<dbReference type="RefSeq" id="WP_184037790.1">
    <property type="nucleotide sequence ID" value="NZ_JACHHY010000009.1"/>
</dbReference>
<dbReference type="InterPro" id="IPR036188">
    <property type="entry name" value="FAD/NAD-bd_sf"/>
</dbReference>
<keyword evidence="6" id="KW-0274">FAD</keyword>
<dbReference type="InterPro" id="IPR023753">
    <property type="entry name" value="FAD/NAD-binding_dom"/>
</dbReference>
<dbReference type="Pfam" id="PF18113">
    <property type="entry name" value="Rbx_binding"/>
    <property type="match status" value="1"/>
</dbReference>
<dbReference type="Gene3D" id="3.50.50.60">
    <property type="entry name" value="FAD/NAD(P)-binding domain"/>
    <property type="match status" value="2"/>
</dbReference>
<evidence type="ECO:0000256" key="6">
    <source>
        <dbReference type="ARBA" id="ARBA00022827"/>
    </source>
</evidence>
<evidence type="ECO:0000313" key="12">
    <source>
        <dbReference type="Proteomes" id="UP000575898"/>
    </source>
</evidence>
<feature type="domain" description="FAD/NAD(P)-binding" evidence="9">
    <location>
        <begin position="5"/>
        <end position="282"/>
    </location>
</feature>
<dbReference type="PANTHER" id="PTHR43429">
    <property type="entry name" value="PYRIDINE NUCLEOTIDE-DISULFIDE OXIDOREDUCTASE DOMAIN-CONTAINING"/>
    <property type="match status" value="1"/>
</dbReference>
<dbReference type="Proteomes" id="UP000575898">
    <property type="component" value="Unassembled WGS sequence"/>
</dbReference>
<dbReference type="SUPFAM" id="SSF51905">
    <property type="entry name" value="FAD/NAD(P)-binding domain"/>
    <property type="match status" value="1"/>
</dbReference>
<comment type="cofactor">
    <cofactor evidence="1">
        <name>FAD</name>
        <dbReference type="ChEBI" id="CHEBI:57692"/>
    </cofactor>
</comment>
<keyword evidence="8" id="KW-0520">NAD</keyword>
<evidence type="ECO:0000313" key="11">
    <source>
        <dbReference type="EMBL" id="MBB5018468.1"/>
    </source>
</evidence>
<evidence type="ECO:0000256" key="3">
    <source>
        <dbReference type="ARBA" id="ARBA00006442"/>
    </source>
</evidence>
<dbReference type="EC" id="1.18.1.1" evidence="11"/>
<gene>
    <name evidence="11" type="ORF">HNQ59_001757</name>
</gene>
<protein>
    <submittedName>
        <fullName evidence="11">Rubredoxin-NAD+ reductase</fullName>
        <ecNumber evidence="11">1.18.1.1</ecNumber>
    </submittedName>
</protein>
<evidence type="ECO:0000256" key="7">
    <source>
        <dbReference type="ARBA" id="ARBA00023002"/>
    </source>
</evidence>
<evidence type="ECO:0000256" key="8">
    <source>
        <dbReference type="ARBA" id="ARBA00023027"/>
    </source>
</evidence>
<evidence type="ECO:0000256" key="1">
    <source>
        <dbReference type="ARBA" id="ARBA00001974"/>
    </source>
</evidence>
<dbReference type="GO" id="GO:0005737">
    <property type="term" value="C:cytoplasm"/>
    <property type="evidence" value="ECO:0007669"/>
    <property type="project" value="UniProtKB-SubCell"/>
</dbReference>
<dbReference type="GO" id="GO:0015044">
    <property type="term" value="F:rubredoxin-NAD+ reductase activity"/>
    <property type="evidence" value="ECO:0007669"/>
    <property type="project" value="UniProtKB-EC"/>
</dbReference>
<evidence type="ECO:0000256" key="4">
    <source>
        <dbReference type="ARBA" id="ARBA00022490"/>
    </source>
</evidence>